<dbReference type="PANTHER" id="PTHR42942:SF1">
    <property type="entry name" value="ALKYLTRANSFERASE-LIKE PROTEIN 1"/>
    <property type="match status" value="1"/>
</dbReference>
<dbReference type="Gene3D" id="1.10.10.10">
    <property type="entry name" value="Winged helix-like DNA-binding domain superfamily/Winged helix DNA-binding domain"/>
    <property type="match status" value="1"/>
</dbReference>
<organism evidence="3 4">
    <name type="scientific">Alteribacillus persepolensis</name>
    <dbReference type="NCBI Taxonomy" id="568899"/>
    <lineage>
        <taxon>Bacteria</taxon>
        <taxon>Bacillati</taxon>
        <taxon>Bacillota</taxon>
        <taxon>Bacilli</taxon>
        <taxon>Bacillales</taxon>
        <taxon>Bacillaceae</taxon>
        <taxon>Alteribacillus</taxon>
    </lineage>
</organism>
<dbReference type="AlphaFoldDB" id="A0A1G8B3I0"/>
<proteinExistence type="predicted"/>
<protein>
    <submittedName>
        <fullName evidence="3">Methylated-DNA-protein-cysteine methyltransferase related protein</fullName>
    </submittedName>
</protein>
<keyword evidence="3" id="KW-0489">Methyltransferase</keyword>
<accession>A0A1G8B3I0</accession>
<evidence type="ECO:0000313" key="3">
    <source>
        <dbReference type="EMBL" id="SDH27694.1"/>
    </source>
</evidence>
<dbReference type="OrthoDB" id="9789813at2"/>
<keyword evidence="3" id="KW-0808">Transferase</keyword>
<sequence>MTSFTKNIVTIILNIPAGKVMTYGQVARLAGNRRAARQVVRVLHTMSRKYHLPWHRVVNREGNIALKEEEAFCEQKMNAEMEGILVSDDGNVDLSVYQVTDEEELKAKLEKENFS</sequence>
<reference evidence="3 4" key="1">
    <citation type="submission" date="2016-10" db="EMBL/GenBank/DDBJ databases">
        <authorList>
            <person name="de Groot N.N."/>
        </authorList>
    </citation>
    <scope>NUCLEOTIDE SEQUENCE [LARGE SCALE GENOMIC DNA]</scope>
    <source>
        <strain evidence="3 4">DSM 21632</strain>
    </source>
</reference>
<dbReference type="InterPro" id="IPR052520">
    <property type="entry name" value="ATL_DNA_repair"/>
</dbReference>
<dbReference type="GO" id="GO:0006281">
    <property type="term" value="P:DNA repair"/>
    <property type="evidence" value="ECO:0007669"/>
    <property type="project" value="InterPro"/>
</dbReference>
<dbReference type="InterPro" id="IPR014048">
    <property type="entry name" value="MethylDNA_cys_MeTrfase_DNA-bd"/>
</dbReference>
<dbReference type="Pfam" id="PF01035">
    <property type="entry name" value="DNA_binding_1"/>
    <property type="match status" value="1"/>
</dbReference>
<gene>
    <name evidence="3" type="ORF">SAMN05192534_103132</name>
</gene>
<dbReference type="CDD" id="cd06445">
    <property type="entry name" value="ATase"/>
    <property type="match status" value="1"/>
</dbReference>
<dbReference type="GO" id="GO:0032259">
    <property type="term" value="P:methylation"/>
    <property type="evidence" value="ECO:0007669"/>
    <property type="project" value="UniProtKB-KW"/>
</dbReference>
<dbReference type="RefSeq" id="WP_091271748.1">
    <property type="nucleotide sequence ID" value="NZ_FNDK01000003.1"/>
</dbReference>
<dbReference type="GO" id="GO:0008168">
    <property type="term" value="F:methyltransferase activity"/>
    <property type="evidence" value="ECO:0007669"/>
    <property type="project" value="UniProtKB-KW"/>
</dbReference>
<name>A0A1G8B3I0_9BACI</name>
<dbReference type="InterPro" id="IPR036217">
    <property type="entry name" value="MethylDNA_cys_MeTrfase_DNAb"/>
</dbReference>
<feature type="domain" description="Methylated-DNA-[protein]-cysteine S-methyltransferase DNA binding" evidence="2">
    <location>
        <begin position="4"/>
        <end position="83"/>
    </location>
</feature>
<evidence type="ECO:0000313" key="4">
    <source>
        <dbReference type="Proteomes" id="UP000199163"/>
    </source>
</evidence>
<dbReference type="InterPro" id="IPR036388">
    <property type="entry name" value="WH-like_DNA-bd_sf"/>
</dbReference>
<keyword evidence="4" id="KW-1185">Reference proteome</keyword>
<dbReference type="PANTHER" id="PTHR42942">
    <property type="entry name" value="6-O-METHYLGUANINE DNA METHYLTRANSFERASE"/>
    <property type="match status" value="1"/>
</dbReference>
<keyword evidence="1" id="KW-0227">DNA damage</keyword>
<dbReference type="Proteomes" id="UP000199163">
    <property type="component" value="Unassembled WGS sequence"/>
</dbReference>
<dbReference type="EMBL" id="FNDK01000003">
    <property type="protein sequence ID" value="SDH27694.1"/>
    <property type="molecule type" value="Genomic_DNA"/>
</dbReference>
<evidence type="ECO:0000256" key="1">
    <source>
        <dbReference type="ARBA" id="ARBA00022763"/>
    </source>
</evidence>
<dbReference type="SUPFAM" id="SSF46767">
    <property type="entry name" value="Methylated DNA-protein cysteine methyltransferase, C-terminal domain"/>
    <property type="match status" value="1"/>
</dbReference>
<evidence type="ECO:0000259" key="2">
    <source>
        <dbReference type="Pfam" id="PF01035"/>
    </source>
</evidence>
<dbReference type="STRING" id="568899.SAMN05192534_103132"/>